<organism evidence="2 3">
    <name type="scientific">Ectocarpus siliculosus</name>
    <name type="common">Brown alga</name>
    <name type="synonym">Conferva siliculosa</name>
    <dbReference type="NCBI Taxonomy" id="2880"/>
    <lineage>
        <taxon>Eukaryota</taxon>
        <taxon>Sar</taxon>
        <taxon>Stramenopiles</taxon>
        <taxon>Ochrophyta</taxon>
        <taxon>PX clade</taxon>
        <taxon>Phaeophyceae</taxon>
        <taxon>Ectocarpales</taxon>
        <taxon>Ectocarpaceae</taxon>
        <taxon>Ectocarpus</taxon>
    </lineage>
</organism>
<feature type="signal peptide" evidence="1">
    <location>
        <begin position="1"/>
        <end position="21"/>
    </location>
</feature>
<protein>
    <submittedName>
        <fullName evidence="2">Uncharacterized protein</fullName>
    </submittedName>
</protein>
<name>D8LR96_ECTSI</name>
<keyword evidence="1" id="KW-0732">Signal</keyword>
<feature type="chain" id="PRO_5003117420" evidence="1">
    <location>
        <begin position="22"/>
        <end position="203"/>
    </location>
</feature>
<accession>D8LR96</accession>
<proteinExistence type="predicted"/>
<sequence>MMAKMANVALVALTLAAGGLAEESRSLASGVWGAWKSERVKSKYFSELLADGDTVELLTHGPFTISAACGTLGGEAEVRLLLTVTADSDADEWVYGYPDFLPQDYYNSCVGTTAAGTVSDTCVVWGTVSGSGFPDDAGAYTSLSGYYVSFGGPSTIGFNKEALSNVQYLTYANGFTAEDVAAFPNDCAISGELTYNRASGDDP</sequence>
<dbReference type="EMBL" id="FN648863">
    <property type="protein sequence ID" value="CBN75001.1"/>
    <property type="molecule type" value="Genomic_DNA"/>
</dbReference>
<evidence type="ECO:0000313" key="2">
    <source>
        <dbReference type="EMBL" id="CBN75001.1"/>
    </source>
</evidence>
<dbReference type="InParanoid" id="D8LR96"/>
<dbReference type="Proteomes" id="UP000002630">
    <property type="component" value="Linkage Group LG16"/>
</dbReference>
<dbReference type="AlphaFoldDB" id="D8LR96"/>
<dbReference type="EMBL" id="FN649741">
    <property type="protein sequence ID" value="CBN75001.1"/>
    <property type="molecule type" value="Genomic_DNA"/>
</dbReference>
<evidence type="ECO:0000256" key="1">
    <source>
        <dbReference type="SAM" id="SignalP"/>
    </source>
</evidence>
<gene>
    <name evidence="2" type="ORF">Esi_0064_0043</name>
</gene>
<evidence type="ECO:0000313" key="3">
    <source>
        <dbReference type="Proteomes" id="UP000002630"/>
    </source>
</evidence>
<keyword evidence="3" id="KW-1185">Reference proteome</keyword>
<reference evidence="2 3" key="1">
    <citation type="journal article" date="2010" name="Nature">
        <title>The Ectocarpus genome and the independent evolution of multicellularity in brown algae.</title>
        <authorList>
            <person name="Cock J.M."/>
            <person name="Sterck L."/>
            <person name="Rouze P."/>
            <person name="Scornet D."/>
            <person name="Allen A.E."/>
            <person name="Amoutzias G."/>
            <person name="Anthouard V."/>
            <person name="Artiguenave F."/>
            <person name="Aury J.M."/>
            <person name="Badger J.H."/>
            <person name="Beszteri B."/>
            <person name="Billiau K."/>
            <person name="Bonnet E."/>
            <person name="Bothwell J.H."/>
            <person name="Bowler C."/>
            <person name="Boyen C."/>
            <person name="Brownlee C."/>
            <person name="Carrano C.J."/>
            <person name="Charrier B."/>
            <person name="Cho G.Y."/>
            <person name="Coelho S.M."/>
            <person name="Collen J."/>
            <person name="Corre E."/>
            <person name="Da Silva C."/>
            <person name="Delage L."/>
            <person name="Delaroque N."/>
            <person name="Dittami S.M."/>
            <person name="Doulbeau S."/>
            <person name="Elias M."/>
            <person name="Farnham G."/>
            <person name="Gachon C.M."/>
            <person name="Gschloessl B."/>
            <person name="Heesch S."/>
            <person name="Jabbari K."/>
            <person name="Jubin C."/>
            <person name="Kawai H."/>
            <person name="Kimura K."/>
            <person name="Kloareg B."/>
            <person name="Kupper F.C."/>
            <person name="Lang D."/>
            <person name="Le Bail A."/>
            <person name="Leblanc C."/>
            <person name="Lerouge P."/>
            <person name="Lohr M."/>
            <person name="Lopez P.J."/>
            <person name="Martens C."/>
            <person name="Maumus F."/>
            <person name="Michel G."/>
            <person name="Miranda-Saavedra D."/>
            <person name="Morales J."/>
            <person name="Moreau H."/>
            <person name="Motomura T."/>
            <person name="Nagasato C."/>
            <person name="Napoli C.A."/>
            <person name="Nelson D.R."/>
            <person name="Nyvall-Collen P."/>
            <person name="Peters A.F."/>
            <person name="Pommier C."/>
            <person name="Potin P."/>
            <person name="Poulain J."/>
            <person name="Quesneville H."/>
            <person name="Read B."/>
            <person name="Rensing S.A."/>
            <person name="Ritter A."/>
            <person name="Rousvoal S."/>
            <person name="Samanta M."/>
            <person name="Samson G."/>
            <person name="Schroeder D.C."/>
            <person name="Segurens B."/>
            <person name="Strittmatter M."/>
            <person name="Tonon T."/>
            <person name="Tregear J.W."/>
            <person name="Valentin K."/>
            <person name="von Dassow P."/>
            <person name="Yamagishi T."/>
            <person name="Van de Peer Y."/>
            <person name="Wincker P."/>
        </authorList>
    </citation>
    <scope>NUCLEOTIDE SEQUENCE [LARGE SCALE GENOMIC DNA]</scope>
    <source>
        <strain evidence="3">Ec32 / CCAP1310/4</strain>
    </source>
</reference>
<dbReference type="OrthoDB" id="10291958at2759"/>